<dbReference type="PANTHER" id="PTHR47237">
    <property type="entry name" value="SLL0310 PROTEIN"/>
    <property type="match status" value="1"/>
</dbReference>
<dbReference type="Gene3D" id="3.40.630.90">
    <property type="match status" value="1"/>
</dbReference>
<evidence type="ECO:0000259" key="1">
    <source>
        <dbReference type="PROSITE" id="PS51186"/>
    </source>
</evidence>
<dbReference type="RefSeq" id="WP_230435459.1">
    <property type="nucleotide sequence ID" value="NZ_CP087715.1"/>
</dbReference>
<dbReference type="Proteomes" id="UP001597264">
    <property type="component" value="Unassembled WGS sequence"/>
</dbReference>
<gene>
    <name evidence="2" type="ORF">ACFQ2X_00835</name>
</gene>
<dbReference type="GO" id="GO:0016746">
    <property type="term" value="F:acyltransferase activity"/>
    <property type="evidence" value="ECO:0007669"/>
    <property type="project" value="UniProtKB-KW"/>
</dbReference>
<keyword evidence="2" id="KW-0012">Acyltransferase</keyword>
<organism evidence="2 3">
    <name type="scientific">Microbulbifer celer</name>
    <dbReference type="NCBI Taxonomy" id="435905"/>
    <lineage>
        <taxon>Bacteria</taxon>
        <taxon>Pseudomonadati</taxon>
        <taxon>Pseudomonadota</taxon>
        <taxon>Gammaproteobacteria</taxon>
        <taxon>Cellvibrionales</taxon>
        <taxon>Microbulbiferaceae</taxon>
        <taxon>Microbulbifer</taxon>
    </lineage>
</organism>
<dbReference type="PROSITE" id="PS51186">
    <property type="entry name" value="GNAT"/>
    <property type="match status" value="1"/>
</dbReference>
<dbReference type="Pfam" id="PF18014">
    <property type="entry name" value="Acetyltransf_18"/>
    <property type="match status" value="1"/>
</dbReference>
<dbReference type="InterPro" id="IPR041496">
    <property type="entry name" value="YitH/HolE_GNAT"/>
</dbReference>
<dbReference type="InterPro" id="IPR000182">
    <property type="entry name" value="GNAT_dom"/>
</dbReference>
<dbReference type="EC" id="2.3.1.-" evidence="2"/>
<dbReference type="CDD" id="cd04301">
    <property type="entry name" value="NAT_SF"/>
    <property type="match status" value="1"/>
</dbReference>
<dbReference type="PANTHER" id="PTHR47237:SF1">
    <property type="entry name" value="SLL0310 PROTEIN"/>
    <property type="match status" value="1"/>
</dbReference>
<dbReference type="InterPro" id="IPR052729">
    <property type="entry name" value="Acyl/Acetyltrans_Enzymes"/>
</dbReference>
<proteinExistence type="predicted"/>
<accession>A0ABW3U5L9</accession>
<keyword evidence="3" id="KW-1185">Reference proteome</keyword>
<dbReference type="Gene3D" id="3.40.630.30">
    <property type="match status" value="1"/>
</dbReference>
<name>A0ABW3U5L9_9GAMM</name>
<evidence type="ECO:0000313" key="2">
    <source>
        <dbReference type="EMBL" id="MFD1215130.1"/>
    </source>
</evidence>
<dbReference type="EMBL" id="JBHTLR010000003">
    <property type="protein sequence ID" value="MFD1215130.1"/>
    <property type="molecule type" value="Genomic_DNA"/>
</dbReference>
<dbReference type="Pfam" id="PF00583">
    <property type="entry name" value="Acetyltransf_1"/>
    <property type="match status" value="1"/>
</dbReference>
<dbReference type="InterPro" id="IPR016181">
    <property type="entry name" value="Acyl_CoA_acyltransferase"/>
</dbReference>
<reference evidence="3" key="1">
    <citation type="journal article" date="2019" name="Int. J. Syst. Evol. Microbiol.">
        <title>The Global Catalogue of Microorganisms (GCM) 10K type strain sequencing project: providing services to taxonomists for standard genome sequencing and annotation.</title>
        <authorList>
            <consortium name="The Broad Institute Genomics Platform"/>
            <consortium name="The Broad Institute Genome Sequencing Center for Infectious Disease"/>
            <person name="Wu L."/>
            <person name="Ma J."/>
        </authorList>
    </citation>
    <scope>NUCLEOTIDE SEQUENCE [LARGE SCALE GENOMIC DNA]</scope>
    <source>
        <strain evidence="3">CCUG 54356</strain>
    </source>
</reference>
<protein>
    <submittedName>
        <fullName evidence="2">GNAT family N-acetyltransferase</fullName>
        <ecNumber evidence="2">2.3.1.-</ecNumber>
    </submittedName>
</protein>
<sequence>MYTIRTMSRADLDIAVEWAANEGWNPGRGDAESFYVTDPKGFMVGCLGDKPIACISAVKYPPDFGFLGFYIVAPEYRGRGYGLQLWQAAMARVQGGNIGLDGVVEQQANYRKSGFHLAWRNVRYRGAGPQSRVDSGSISGKLVTLSPLAGHTLTEIADYDRQLFPARREAFLKSWVAQPGAVALGAVTGGKLCGYAVMRPCREGYKVGPLFAESSSIAEKLLGGLTARLAPEMPFFLDIPEPNPAAKQLVAAHGMQKVFETARMYTGPVPDIPHHKVFGVTTFELG</sequence>
<keyword evidence="2" id="KW-0808">Transferase</keyword>
<evidence type="ECO:0000313" key="3">
    <source>
        <dbReference type="Proteomes" id="UP001597264"/>
    </source>
</evidence>
<dbReference type="SUPFAM" id="SSF55729">
    <property type="entry name" value="Acyl-CoA N-acyltransferases (Nat)"/>
    <property type="match status" value="1"/>
</dbReference>
<comment type="caution">
    <text evidence="2">The sequence shown here is derived from an EMBL/GenBank/DDBJ whole genome shotgun (WGS) entry which is preliminary data.</text>
</comment>
<feature type="domain" description="N-acetyltransferase" evidence="1">
    <location>
        <begin position="2"/>
        <end position="134"/>
    </location>
</feature>